<gene>
    <name evidence="24" type="ORF">RCOM_0155180</name>
</gene>
<keyword evidence="7" id="KW-0433">Leucine-rich repeat</keyword>
<keyword evidence="11" id="KW-0677">Repeat</keyword>
<evidence type="ECO:0000259" key="23">
    <source>
        <dbReference type="PROSITE" id="PS50011"/>
    </source>
</evidence>
<evidence type="ECO:0000256" key="19">
    <source>
        <dbReference type="ARBA" id="ARBA00047899"/>
    </source>
</evidence>
<dbReference type="PROSITE" id="PS51450">
    <property type="entry name" value="LRR"/>
    <property type="match status" value="1"/>
</dbReference>
<dbReference type="PANTHER" id="PTHR27008">
    <property type="entry name" value="OS04G0122200 PROTEIN"/>
    <property type="match status" value="1"/>
</dbReference>
<proteinExistence type="inferred from homology"/>
<dbReference type="Pfam" id="PF23598">
    <property type="entry name" value="LRR_14"/>
    <property type="match status" value="1"/>
</dbReference>
<dbReference type="SMART" id="SM00369">
    <property type="entry name" value="LRR_TYP"/>
    <property type="match status" value="9"/>
</dbReference>
<dbReference type="PANTHER" id="PTHR27008:SF585">
    <property type="entry name" value="PROTEIN KINASE DOMAIN-CONTAINING PROTEIN"/>
    <property type="match status" value="1"/>
</dbReference>
<dbReference type="Pfam" id="PF00069">
    <property type="entry name" value="Pkinase"/>
    <property type="match status" value="1"/>
</dbReference>
<dbReference type="PROSITE" id="PS00107">
    <property type="entry name" value="PROTEIN_KINASE_ATP"/>
    <property type="match status" value="1"/>
</dbReference>
<evidence type="ECO:0000256" key="21">
    <source>
        <dbReference type="PROSITE-ProRule" id="PRU10141"/>
    </source>
</evidence>
<evidence type="ECO:0000256" key="18">
    <source>
        <dbReference type="ARBA" id="ARBA00023180"/>
    </source>
</evidence>
<keyword evidence="8 24" id="KW-0808">Transferase</keyword>
<dbReference type="GO" id="GO:0004674">
    <property type="term" value="F:protein serine/threonine kinase activity"/>
    <property type="evidence" value="ECO:0007669"/>
    <property type="project" value="UniProtKB-KW"/>
</dbReference>
<name>B9SWC8_RICCO</name>
<evidence type="ECO:0000256" key="17">
    <source>
        <dbReference type="ARBA" id="ARBA00023170"/>
    </source>
</evidence>
<dbReference type="Gene3D" id="3.80.10.10">
    <property type="entry name" value="Ribonuclease Inhibitor"/>
    <property type="match status" value="4"/>
</dbReference>
<organism evidence="24 25">
    <name type="scientific">Ricinus communis</name>
    <name type="common">Castor bean</name>
    <dbReference type="NCBI Taxonomy" id="3988"/>
    <lineage>
        <taxon>Eukaryota</taxon>
        <taxon>Viridiplantae</taxon>
        <taxon>Streptophyta</taxon>
        <taxon>Embryophyta</taxon>
        <taxon>Tracheophyta</taxon>
        <taxon>Spermatophyta</taxon>
        <taxon>Magnoliopsida</taxon>
        <taxon>eudicotyledons</taxon>
        <taxon>Gunneridae</taxon>
        <taxon>Pentapetalae</taxon>
        <taxon>rosids</taxon>
        <taxon>fabids</taxon>
        <taxon>Malpighiales</taxon>
        <taxon>Euphorbiaceae</taxon>
        <taxon>Acalyphoideae</taxon>
        <taxon>Acalypheae</taxon>
        <taxon>Ricinus</taxon>
    </lineage>
</organism>
<dbReference type="Proteomes" id="UP000008311">
    <property type="component" value="Unassembled WGS sequence"/>
</dbReference>
<keyword evidence="5" id="KW-0723">Serine/threonine-protein kinase</keyword>
<evidence type="ECO:0000256" key="22">
    <source>
        <dbReference type="SAM" id="Phobius"/>
    </source>
</evidence>
<dbReference type="Pfam" id="PF08263">
    <property type="entry name" value="LRRNT_2"/>
    <property type="match status" value="1"/>
</dbReference>
<keyword evidence="25" id="KW-1185">Reference proteome</keyword>
<evidence type="ECO:0000256" key="16">
    <source>
        <dbReference type="ARBA" id="ARBA00023136"/>
    </source>
</evidence>
<keyword evidence="18" id="KW-0325">Glycoprotein</keyword>
<evidence type="ECO:0000256" key="12">
    <source>
        <dbReference type="ARBA" id="ARBA00022741"/>
    </source>
</evidence>
<dbReference type="SMART" id="SM00220">
    <property type="entry name" value="S_TKc"/>
    <property type="match status" value="1"/>
</dbReference>
<feature type="binding site" evidence="21">
    <location>
        <position position="785"/>
    </location>
    <ligand>
        <name>ATP</name>
        <dbReference type="ChEBI" id="CHEBI:30616"/>
    </ligand>
</feature>
<comment type="similarity">
    <text evidence="2">Belongs to the protein kinase superfamily. Ser/Thr protein kinase family.</text>
</comment>
<dbReference type="Pfam" id="PF00560">
    <property type="entry name" value="LRR_1"/>
    <property type="match status" value="4"/>
</dbReference>
<evidence type="ECO:0000256" key="10">
    <source>
        <dbReference type="ARBA" id="ARBA00022729"/>
    </source>
</evidence>
<dbReference type="InterPro" id="IPR000719">
    <property type="entry name" value="Prot_kinase_dom"/>
</dbReference>
<dbReference type="InterPro" id="IPR055414">
    <property type="entry name" value="LRR_R13L4/SHOC2-like"/>
</dbReference>
<dbReference type="InterPro" id="IPR051809">
    <property type="entry name" value="Plant_receptor-like_S/T_kinase"/>
</dbReference>
<dbReference type="EMBL" id="EQ974195">
    <property type="protein sequence ID" value="EEF32104.1"/>
    <property type="molecule type" value="Genomic_DNA"/>
</dbReference>
<keyword evidence="4" id="KW-1003">Cell membrane</keyword>
<evidence type="ECO:0000256" key="5">
    <source>
        <dbReference type="ARBA" id="ARBA00022527"/>
    </source>
</evidence>
<keyword evidence="13 24" id="KW-0418">Kinase</keyword>
<dbReference type="SUPFAM" id="SSF56112">
    <property type="entry name" value="Protein kinase-like (PK-like)"/>
    <property type="match status" value="1"/>
</dbReference>
<keyword evidence="12 21" id="KW-0547">Nucleotide-binding</keyword>
<feature type="transmembrane region" description="Helical" evidence="22">
    <location>
        <begin position="703"/>
        <end position="723"/>
    </location>
</feature>
<evidence type="ECO:0000256" key="3">
    <source>
        <dbReference type="ARBA" id="ARBA00012513"/>
    </source>
</evidence>
<dbReference type="SUPFAM" id="SSF52047">
    <property type="entry name" value="RNI-like"/>
    <property type="match status" value="1"/>
</dbReference>
<evidence type="ECO:0000256" key="8">
    <source>
        <dbReference type="ARBA" id="ARBA00022679"/>
    </source>
</evidence>
<evidence type="ECO:0000256" key="9">
    <source>
        <dbReference type="ARBA" id="ARBA00022692"/>
    </source>
</evidence>
<feature type="transmembrane region" description="Helical" evidence="22">
    <location>
        <begin position="7"/>
        <end position="25"/>
    </location>
</feature>
<evidence type="ECO:0000256" key="4">
    <source>
        <dbReference type="ARBA" id="ARBA00022475"/>
    </source>
</evidence>
<dbReference type="Gene3D" id="1.10.510.10">
    <property type="entry name" value="Transferase(Phosphotransferase) domain 1"/>
    <property type="match status" value="1"/>
</dbReference>
<dbReference type="EC" id="2.7.11.1" evidence="3"/>
<keyword evidence="6" id="KW-0597">Phosphoprotein</keyword>
<evidence type="ECO:0000313" key="25">
    <source>
        <dbReference type="Proteomes" id="UP000008311"/>
    </source>
</evidence>
<keyword evidence="16 22" id="KW-0472">Membrane</keyword>
<sequence>MGKNKTYLILCMKIILLYSFFVSIADGVTNIASDQDALLALKVRIIRDPNNLLAANWSITTSVCTWVGVTCGARHGRVTALDLSDMGLTGTIPPHLGNLSFLAFISFYNNRFHGSLPDELSKLRRIKAFGMSTNYFSGEIPSWIGSFTQLQRLSLSSNKFTGLLPAILANNTISSLWLLDFGTNNLTGRLPPNIFTHLANLRALYLNSNLFNGPIPSTLMACQQLKLLALSFNHFEGSIHKDIGNLTMLQELYLGGNNFSGTIPDEIGDLAHLEEIILNVNGLSGLVPSGIYNASKMTAIGLALNQLSGYLPSSSNLPNLEFFIIEDNNFTGPIPVSLFNASKLGNIDLGWNSFYGPIPDELGNLKSLEVFSFWVNHLTVKSSSSGLSLFSSLTKCKHLRRFDLSNNPLNGNLPISVGNLSSSLEVVEIFDCGITGTIPKEIGNLSSLSWLDLGANDLRGTIPTTIRKLGKLQELKLHYNRLEGSFPYELCDLQSLAYLYLEVNALSGQIPSCLGNVNSLRTLSMGMNKFSSTIPSTLWRLADILELNLSSNSLSGSLAVDIGNLKAVTLIDLSGNQLSGHIPSSIGGLKTLLNLSLAVNRLEGSIPQLFGDAISLQLLDLSNNNLSGEIPKSLEELRYLTYFNVSFNELQGEIPNGRAFINLSAKSFMGNKGLCGAAKLQVQPCETSTHQGSKAASKLALRYGLMATGLTILAVAAVAIIFIRSRKRNMRITEGLLPLATLKRISYRELEQATDKFNEMNLLGRGSFGSVYKGTFSDGSSVAVKVFNLQVEGAFKSFDVECEVLRMIRHRNLVKIITSCSDINIDFKALVLEFMPNYSLEKWLCSPKHFLELLERLNIMLDVASAVEYLHHGYAMPIVHCDLKPSNILLDENMVAHVTDFGIAKLLGDEHSFIQTITLATVGYMAPEYGSEGVVSTGGDIYSFGILLMETFTRKKPTDDMFNEEISMKQWVQESVPGGVTQITDPDLLRIEEQHFSAKKDCILSVMQVALQCSADLPEERPNIRDVLNTLNHTKVKFLKDIN</sequence>
<evidence type="ECO:0000256" key="14">
    <source>
        <dbReference type="ARBA" id="ARBA00022840"/>
    </source>
</evidence>
<dbReference type="InterPro" id="IPR032675">
    <property type="entry name" value="LRR_dom_sf"/>
</dbReference>
<comment type="catalytic activity">
    <reaction evidence="20">
        <text>L-seryl-[protein] + ATP = O-phospho-L-seryl-[protein] + ADP + H(+)</text>
        <dbReference type="Rhea" id="RHEA:17989"/>
        <dbReference type="Rhea" id="RHEA-COMP:9863"/>
        <dbReference type="Rhea" id="RHEA-COMP:11604"/>
        <dbReference type="ChEBI" id="CHEBI:15378"/>
        <dbReference type="ChEBI" id="CHEBI:29999"/>
        <dbReference type="ChEBI" id="CHEBI:30616"/>
        <dbReference type="ChEBI" id="CHEBI:83421"/>
        <dbReference type="ChEBI" id="CHEBI:456216"/>
        <dbReference type="EC" id="2.7.11.1"/>
    </reaction>
</comment>
<evidence type="ECO:0000313" key="24">
    <source>
        <dbReference type="EMBL" id="EEF32104.1"/>
    </source>
</evidence>
<evidence type="ECO:0000256" key="15">
    <source>
        <dbReference type="ARBA" id="ARBA00022989"/>
    </source>
</evidence>
<dbReference type="InterPro" id="IPR013210">
    <property type="entry name" value="LRR_N_plant-typ"/>
</dbReference>
<dbReference type="PROSITE" id="PS00108">
    <property type="entry name" value="PROTEIN_KINASE_ST"/>
    <property type="match status" value="1"/>
</dbReference>
<dbReference type="InterPro" id="IPR017441">
    <property type="entry name" value="Protein_kinase_ATP_BS"/>
</dbReference>
<evidence type="ECO:0000256" key="20">
    <source>
        <dbReference type="ARBA" id="ARBA00048679"/>
    </source>
</evidence>
<dbReference type="InParanoid" id="B9SWC8"/>
<dbReference type="InterPro" id="IPR003591">
    <property type="entry name" value="Leu-rich_rpt_typical-subtyp"/>
</dbReference>
<dbReference type="eggNOG" id="ENOG502QPYS">
    <property type="taxonomic scope" value="Eukaryota"/>
</dbReference>
<keyword evidence="15 22" id="KW-1133">Transmembrane helix</keyword>
<dbReference type="GO" id="GO:0005886">
    <property type="term" value="C:plasma membrane"/>
    <property type="evidence" value="ECO:0007669"/>
    <property type="project" value="UniProtKB-SubCell"/>
</dbReference>
<dbReference type="PROSITE" id="PS50011">
    <property type="entry name" value="PROTEIN_KINASE_DOM"/>
    <property type="match status" value="1"/>
</dbReference>
<reference evidence="25" key="1">
    <citation type="journal article" date="2010" name="Nat. Biotechnol.">
        <title>Draft genome sequence of the oilseed species Ricinus communis.</title>
        <authorList>
            <person name="Chan A.P."/>
            <person name="Crabtree J."/>
            <person name="Zhao Q."/>
            <person name="Lorenzi H."/>
            <person name="Orvis J."/>
            <person name="Puiu D."/>
            <person name="Melake-Berhan A."/>
            <person name="Jones K.M."/>
            <person name="Redman J."/>
            <person name="Chen G."/>
            <person name="Cahoon E.B."/>
            <person name="Gedil M."/>
            <person name="Stanke M."/>
            <person name="Haas B.J."/>
            <person name="Wortman J.R."/>
            <person name="Fraser-Liggett C.M."/>
            <person name="Ravel J."/>
            <person name="Rabinowicz P.D."/>
        </authorList>
    </citation>
    <scope>NUCLEOTIDE SEQUENCE [LARGE SCALE GENOMIC DNA]</scope>
    <source>
        <strain evidence="25">cv. Hale</strain>
    </source>
</reference>
<evidence type="ECO:0000256" key="7">
    <source>
        <dbReference type="ARBA" id="ARBA00022614"/>
    </source>
</evidence>
<dbReference type="GO" id="GO:0016491">
    <property type="term" value="F:oxidoreductase activity"/>
    <property type="evidence" value="ECO:0007669"/>
    <property type="project" value="UniProtKB-KW"/>
</dbReference>
<evidence type="ECO:0000256" key="13">
    <source>
        <dbReference type="ARBA" id="ARBA00022777"/>
    </source>
</evidence>
<dbReference type="InterPro" id="IPR008271">
    <property type="entry name" value="Ser/Thr_kinase_AS"/>
</dbReference>
<dbReference type="SUPFAM" id="SSF52058">
    <property type="entry name" value="L domain-like"/>
    <property type="match status" value="1"/>
</dbReference>
<dbReference type="FunFam" id="1.10.510.10:FF:000358">
    <property type="entry name" value="Putative leucine-rich repeat receptor-like serine/threonine-protein kinase"/>
    <property type="match status" value="1"/>
</dbReference>
<evidence type="ECO:0000256" key="2">
    <source>
        <dbReference type="ARBA" id="ARBA00008684"/>
    </source>
</evidence>
<dbReference type="AlphaFoldDB" id="B9SWC8"/>
<keyword evidence="10" id="KW-0732">Signal</keyword>
<dbReference type="GO" id="GO:0106310">
    <property type="term" value="F:protein serine kinase activity"/>
    <property type="evidence" value="ECO:0007669"/>
    <property type="project" value="RHEA"/>
</dbReference>
<evidence type="ECO:0000256" key="11">
    <source>
        <dbReference type="ARBA" id="ARBA00022737"/>
    </source>
</evidence>
<comment type="subcellular location">
    <subcellularLocation>
        <location evidence="1">Cell membrane</location>
        <topology evidence="1">Single-pass membrane protein</topology>
    </subcellularLocation>
</comment>
<dbReference type="FunFam" id="3.80.10.10:FF:000095">
    <property type="entry name" value="LRR receptor-like serine/threonine-protein kinase GSO1"/>
    <property type="match status" value="2"/>
</dbReference>
<evidence type="ECO:0000256" key="1">
    <source>
        <dbReference type="ARBA" id="ARBA00004162"/>
    </source>
</evidence>
<dbReference type="GO" id="GO:0005524">
    <property type="term" value="F:ATP binding"/>
    <property type="evidence" value="ECO:0007669"/>
    <property type="project" value="UniProtKB-UniRule"/>
</dbReference>
<keyword evidence="24" id="KW-0560">Oxidoreductase</keyword>
<dbReference type="Gene3D" id="3.30.200.20">
    <property type="entry name" value="Phosphorylase Kinase, domain 1"/>
    <property type="match status" value="1"/>
</dbReference>
<keyword evidence="9 22" id="KW-0812">Transmembrane</keyword>
<dbReference type="InterPro" id="IPR001611">
    <property type="entry name" value="Leu-rich_rpt"/>
</dbReference>
<keyword evidence="14 21" id="KW-0067">ATP-binding</keyword>
<dbReference type="InterPro" id="IPR011009">
    <property type="entry name" value="Kinase-like_dom_sf"/>
</dbReference>
<accession>B9SWC8</accession>
<evidence type="ECO:0000256" key="6">
    <source>
        <dbReference type="ARBA" id="ARBA00022553"/>
    </source>
</evidence>
<dbReference type="FunFam" id="3.30.200.20:FF:000661">
    <property type="entry name" value="Serine-threonine protein kinase plant-type"/>
    <property type="match status" value="1"/>
</dbReference>
<keyword evidence="17" id="KW-0675">Receptor</keyword>
<protein>
    <recommendedName>
        <fullName evidence="3">non-specific serine/threonine protein kinase</fullName>
        <ecNumber evidence="3">2.7.11.1</ecNumber>
    </recommendedName>
</protein>
<feature type="domain" description="Protein kinase" evidence="23">
    <location>
        <begin position="757"/>
        <end position="1036"/>
    </location>
</feature>
<comment type="catalytic activity">
    <reaction evidence="19">
        <text>L-threonyl-[protein] + ATP = O-phospho-L-threonyl-[protein] + ADP + H(+)</text>
        <dbReference type="Rhea" id="RHEA:46608"/>
        <dbReference type="Rhea" id="RHEA-COMP:11060"/>
        <dbReference type="Rhea" id="RHEA-COMP:11605"/>
        <dbReference type="ChEBI" id="CHEBI:15378"/>
        <dbReference type="ChEBI" id="CHEBI:30013"/>
        <dbReference type="ChEBI" id="CHEBI:30616"/>
        <dbReference type="ChEBI" id="CHEBI:61977"/>
        <dbReference type="ChEBI" id="CHEBI:456216"/>
        <dbReference type="EC" id="2.7.11.1"/>
    </reaction>
</comment>